<dbReference type="KEGG" id="zmm:Zmob_0554"/>
<dbReference type="eggNOG" id="COG1218">
    <property type="taxonomic scope" value="Bacteria"/>
</dbReference>
<evidence type="ECO:0000256" key="6">
    <source>
        <dbReference type="ARBA" id="ARBA00022801"/>
    </source>
</evidence>
<keyword evidence="7 9" id="KW-0460">Magnesium</keyword>
<feature type="binding site" evidence="10">
    <location>
        <position position="92"/>
    </location>
    <ligand>
        <name>Mg(2+)</name>
        <dbReference type="ChEBI" id="CHEBI:18420"/>
        <label>1</label>
        <note>catalytic</note>
    </ligand>
</feature>
<dbReference type="EC" id="3.1.3.7" evidence="9"/>
<feature type="binding site" evidence="10">
    <location>
        <position position="73"/>
    </location>
    <ligand>
        <name>Mg(2+)</name>
        <dbReference type="ChEBI" id="CHEBI:18420"/>
        <label>1</label>
        <note>catalytic</note>
    </ligand>
</feature>
<dbReference type="OrthoDB" id="9785695at2"/>
<feature type="binding site" evidence="9">
    <location>
        <position position="223"/>
    </location>
    <ligand>
        <name>substrate</name>
    </ligand>
</feature>
<dbReference type="PANTHER" id="PTHR43028:SF5">
    <property type="entry name" value="3'(2'),5'-BISPHOSPHATE NUCLEOTIDASE 1"/>
    <property type="match status" value="1"/>
</dbReference>
<comment type="subcellular location">
    <subcellularLocation>
        <location evidence="9">Cell inner membrane</location>
        <topology evidence="9">Peripheral membrane protein</topology>
        <orientation evidence="9">Cytoplasmic side</orientation>
    </subcellularLocation>
</comment>
<evidence type="ECO:0000313" key="12">
    <source>
        <dbReference type="Proteomes" id="UP000001494"/>
    </source>
</evidence>
<feature type="binding site" evidence="9">
    <location>
        <position position="95"/>
    </location>
    <ligand>
        <name>Mg(2+)</name>
        <dbReference type="ChEBI" id="CHEBI:18420"/>
        <label>2</label>
    </ligand>
</feature>
<dbReference type="AlphaFoldDB" id="A0A0H3FX65"/>
<keyword evidence="6 9" id="KW-0378">Hydrolase</keyword>
<evidence type="ECO:0000256" key="7">
    <source>
        <dbReference type="ARBA" id="ARBA00022842"/>
    </source>
</evidence>
<dbReference type="InterPro" id="IPR020550">
    <property type="entry name" value="Inositol_monophosphatase_CS"/>
</dbReference>
<dbReference type="InterPro" id="IPR000760">
    <property type="entry name" value="Inositol_monophosphatase-like"/>
</dbReference>
<feature type="binding site" evidence="10">
    <location>
        <position position="223"/>
    </location>
    <ligand>
        <name>Mg(2+)</name>
        <dbReference type="ChEBI" id="CHEBI:18420"/>
        <label>1</label>
        <note>catalytic</note>
    </ligand>
</feature>
<feature type="binding site" evidence="9">
    <location>
        <position position="92"/>
    </location>
    <ligand>
        <name>Mg(2+)</name>
        <dbReference type="ChEBI" id="CHEBI:18420"/>
        <label>1</label>
    </ligand>
</feature>
<dbReference type="CDD" id="cd01638">
    <property type="entry name" value="CysQ"/>
    <property type="match status" value="1"/>
</dbReference>
<dbReference type="Pfam" id="PF00459">
    <property type="entry name" value="Inositol_P"/>
    <property type="match status" value="1"/>
</dbReference>
<dbReference type="InterPro" id="IPR050725">
    <property type="entry name" value="CysQ/Inositol_MonoPase"/>
</dbReference>
<keyword evidence="4 9" id="KW-0997">Cell inner membrane</keyword>
<evidence type="ECO:0000313" key="11">
    <source>
        <dbReference type="EMBL" id="AEH62399.1"/>
    </source>
</evidence>
<evidence type="ECO:0000256" key="3">
    <source>
        <dbReference type="ARBA" id="ARBA00022475"/>
    </source>
</evidence>
<feature type="binding site" evidence="10">
    <location>
        <position position="95"/>
    </location>
    <ligand>
        <name>Mg(2+)</name>
        <dbReference type="ChEBI" id="CHEBI:18420"/>
        <label>1</label>
        <note>catalytic</note>
    </ligand>
</feature>
<evidence type="ECO:0000256" key="2">
    <source>
        <dbReference type="ARBA" id="ARBA00005289"/>
    </source>
</evidence>
<dbReference type="GO" id="GO:0000287">
    <property type="term" value="F:magnesium ion binding"/>
    <property type="evidence" value="ECO:0007669"/>
    <property type="project" value="UniProtKB-UniRule"/>
</dbReference>
<keyword evidence="5 9" id="KW-0479">Metal-binding</keyword>
<dbReference type="GO" id="GO:0046854">
    <property type="term" value="P:phosphatidylinositol phosphate biosynthetic process"/>
    <property type="evidence" value="ECO:0007669"/>
    <property type="project" value="InterPro"/>
</dbReference>
<dbReference type="InterPro" id="IPR006240">
    <property type="entry name" value="CysQ"/>
</dbReference>
<comment type="cofactor">
    <cofactor evidence="9 10">
        <name>Mg(2+)</name>
        <dbReference type="ChEBI" id="CHEBI:18420"/>
    </cofactor>
</comment>
<dbReference type="PROSITE" id="PS00629">
    <property type="entry name" value="IMP_1"/>
    <property type="match status" value="1"/>
</dbReference>
<feature type="binding site" evidence="9">
    <location>
        <position position="73"/>
    </location>
    <ligand>
        <name>Mg(2+)</name>
        <dbReference type="ChEBI" id="CHEBI:18420"/>
        <label>1</label>
    </ligand>
</feature>
<dbReference type="Proteomes" id="UP000001494">
    <property type="component" value="Chromosome"/>
</dbReference>
<dbReference type="GO" id="GO:0050427">
    <property type="term" value="P:3'-phosphoadenosine 5'-phosphosulfate metabolic process"/>
    <property type="evidence" value="ECO:0007669"/>
    <property type="project" value="TreeGrafter"/>
</dbReference>
<protein>
    <recommendedName>
        <fullName evidence="9">3'(2'),5'-bisphosphate nucleotidase CysQ</fullName>
        <ecNumber evidence="9">3.1.3.7</ecNumber>
    </recommendedName>
    <alternativeName>
        <fullName evidence="9">3'(2'),5-bisphosphonucleoside 3'(2')-phosphohydrolase</fullName>
    </alternativeName>
    <alternativeName>
        <fullName evidence="9">3'-phosphoadenosine 5'-phosphate phosphatase</fullName>
        <shortName evidence="9">PAP phosphatase</shortName>
    </alternativeName>
</protein>
<keyword evidence="3 9" id="KW-1003">Cell membrane</keyword>
<feature type="binding site" evidence="9">
    <location>
        <position position="73"/>
    </location>
    <ligand>
        <name>substrate</name>
    </ligand>
</feature>
<dbReference type="EMBL" id="CP002850">
    <property type="protein sequence ID" value="AEH62399.1"/>
    <property type="molecule type" value="Genomic_DNA"/>
</dbReference>
<feature type="binding site" evidence="10">
    <location>
        <position position="94"/>
    </location>
    <ligand>
        <name>Mg(2+)</name>
        <dbReference type="ChEBI" id="CHEBI:18420"/>
        <label>1</label>
        <note>catalytic</note>
    </ligand>
</feature>
<proteinExistence type="inferred from homology"/>
<dbReference type="Gene3D" id="3.40.190.80">
    <property type="match status" value="1"/>
</dbReference>
<feature type="binding site" evidence="9">
    <location>
        <position position="223"/>
    </location>
    <ligand>
        <name>Mg(2+)</name>
        <dbReference type="ChEBI" id="CHEBI:18420"/>
        <label>2</label>
    </ligand>
</feature>
<dbReference type="HOGENOM" id="CLU_044118_3_0_5"/>
<dbReference type="InterPro" id="IPR020583">
    <property type="entry name" value="Inositol_monoP_metal-BS"/>
</dbReference>
<keyword evidence="8 9" id="KW-0472">Membrane</keyword>
<name>A0A0H3FX65_ZYMMA</name>
<comment type="function">
    <text evidence="9">Converts adenosine-3',5'-bisphosphate (PAP) to AMP.</text>
</comment>
<dbReference type="PANTHER" id="PTHR43028">
    <property type="entry name" value="3'(2'),5'-BISPHOSPHATE NUCLEOTIDASE 1"/>
    <property type="match status" value="1"/>
</dbReference>
<comment type="catalytic activity">
    <reaction evidence="1 9">
        <text>adenosine 3',5'-bisphosphate + H2O = AMP + phosphate</text>
        <dbReference type="Rhea" id="RHEA:10040"/>
        <dbReference type="ChEBI" id="CHEBI:15377"/>
        <dbReference type="ChEBI" id="CHEBI:43474"/>
        <dbReference type="ChEBI" id="CHEBI:58343"/>
        <dbReference type="ChEBI" id="CHEBI:456215"/>
        <dbReference type="EC" id="3.1.3.7"/>
    </reaction>
</comment>
<dbReference type="HAMAP" id="MF_02095">
    <property type="entry name" value="CysQ"/>
    <property type="match status" value="1"/>
</dbReference>
<dbReference type="Gene3D" id="3.30.540.10">
    <property type="entry name" value="Fructose-1,6-Bisphosphatase, subunit A, domain 1"/>
    <property type="match status" value="1"/>
</dbReference>
<dbReference type="GO" id="GO:0005886">
    <property type="term" value="C:plasma membrane"/>
    <property type="evidence" value="ECO:0007669"/>
    <property type="project" value="UniProtKB-SubCell"/>
</dbReference>
<evidence type="ECO:0000256" key="9">
    <source>
        <dbReference type="HAMAP-Rule" id="MF_02095"/>
    </source>
</evidence>
<dbReference type="SUPFAM" id="SSF56655">
    <property type="entry name" value="Carbohydrate phosphatase"/>
    <property type="match status" value="1"/>
</dbReference>
<comment type="similarity">
    <text evidence="2 9">Belongs to the inositol monophosphatase superfamily. CysQ family.</text>
</comment>
<organism evidence="11 12">
    <name type="scientific">Zymomonas mobilis subsp. mobilis (strain ATCC 10988 / DSM 424 / LMG 404 / NCIMB 8938 / NRRL B-806 / ZM1)</name>
    <dbReference type="NCBI Taxonomy" id="555217"/>
    <lineage>
        <taxon>Bacteria</taxon>
        <taxon>Pseudomonadati</taxon>
        <taxon>Pseudomonadota</taxon>
        <taxon>Alphaproteobacteria</taxon>
        <taxon>Sphingomonadales</taxon>
        <taxon>Zymomonadaceae</taxon>
        <taxon>Zymomonas</taxon>
    </lineage>
</organism>
<evidence type="ECO:0000256" key="5">
    <source>
        <dbReference type="ARBA" id="ARBA00022723"/>
    </source>
</evidence>
<feature type="binding site" evidence="9">
    <location>
        <begin position="94"/>
        <end position="97"/>
    </location>
    <ligand>
        <name>substrate</name>
    </ligand>
</feature>
<sequence>MLLSSLSPQAALLEGLVQIALQAGKRALEIYHGDFTVMKKDDDSPVTQADREAEAIILQGLKKLQPGVAVIAEEEYAKTKKGYNTDSFFLVDPIDGTQEFVNKRDEFTVNIALIKKAYPILGVIYAPAINRLYVGDVLAKTAWAADTTEDFQIENRNSIQIREAGKKWDVMTSFSHNNPATEAYLKQLPIENRIKAGSSLKLCLLAEGKADIYPRLSPTHEWDTAAGHAILLAAGGNVIDETGENLTYGKPGYRNPGFIAYGSEQPPLPVEK</sequence>
<dbReference type="PRINTS" id="PR00377">
    <property type="entry name" value="IMPHPHTASES"/>
</dbReference>
<dbReference type="GO" id="GO:0008441">
    <property type="term" value="F:3'(2'),5'-bisphosphate nucleotidase activity"/>
    <property type="evidence" value="ECO:0007669"/>
    <property type="project" value="UniProtKB-UniRule"/>
</dbReference>
<evidence type="ECO:0000256" key="4">
    <source>
        <dbReference type="ARBA" id="ARBA00022519"/>
    </source>
</evidence>
<evidence type="ECO:0000256" key="8">
    <source>
        <dbReference type="ARBA" id="ARBA00023136"/>
    </source>
</evidence>
<accession>A0A0H3FX65</accession>
<dbReference type="NCBIfam" id="TIGR01331">
    <property type="entry name" value="bisphos_cysQ"/>
    <property type="match status" value="1"/>
</dbReference>
<feature type="binding site" evidence="9">
    <location>
        <position position="92"/>
    </location>
    <ligand>
        <name>Mg(2+)</name>
        <dbReference type="ChEBI" id="CHEBI:18420"/>
        <label>2</label>
    </ligand>
</feature>
<evidence type="ECO:0000256" key="1">
    <source>
        <dbReference type="ARBA" id="ARBA00001625"/>
    </source>
</evidence>
<dbReference type="PROSITE" id="PS00630">
    <property type="entry name" value="IMP_2"/>
    <property type="match status" value="1"/>
</dbReference>
<reference evidence="11 12" key="1">
    <citation type="journal article" date="2011" name="J. Bacteriol.">
        <title>Genome sequence of the ethanol-producing Zymomonas mobilis subsp. mobilis lectotype strain ATCC 10988.</title>
        <authorList>
            <person name="Pappas K.M."/>
            <person name="Kouvelis V.N."/>
            <person name="Saunders E."/>
            <person name="Brettin T.S."/>
            <person name="Bruce D."/>
            <person name="Detter C."/>
            <person name="Balakireva M."/>
            <person name="Han C.S."/>
            <person name="Savvakis G."/>
            <person name="Kyrpides N.C."/>
            <person name="Typas M.A."/>
        </authorList>
    </citation>
    <scope>NUCLEOTIDE SEQUENCE [LARGE SCALE GENOMIC DNA]</scope>
    <source>
        <strain evidence="12">ATCC 10988 / DSM 424 / CCUG 17860 / LMG 404 / NCIMB 8938 / NRRL B-806 / ZM1</strain>
    </source>
</reference>
<gene>
    <name evidence="9" type="primary">cysQ</name>
    <name evidence="11" type="ordered locus">Zmob_0554</name>
</gene>
<dbReference type="GO" id="GO:0000103">
    <property type="term" value="P:sulfate assimilation"/>
    <property type="evidence" value="ECO:0007669"/>
    <property type="project" value="TreeGrafter"/>
</dbReference>
<evidence type="ECO:0000256" key="10">
    <source>
        <dbReference type="PIRSR" id="PIRSR600760-2"/>
    </source>
</evidence>
<feature type="binding site" evidence="9">
    <location>
        <position position="94"/>
    </location>
    <ligand>
        <name>Mg(2+)</name>
        <dbReference type="ChEBI" id="CHEBI:18420"/>
        <label>1</label>
    </ligand>
</feature>
<dbReference type="RefSeq" id="WP_014500582.1">
    <property type="nucleotide sequence ID" value="NC_017262.1"/>
</dbReference>